<keyword evidence="4" id="KW-0560">Oxidoreductase</keyword>
<name>A0A418WS53_9SPHN</name>
<dbReference type="Gene3D" id="3.50.50.60">
    <property type="entry name" value="FAD/NAD(P)-binding domain"/>
    <property type="match status" value="1"/>
</dbReference>
<dbReference type="InterPro" id="IPR036188">
    <property type="entry name" value="FAD/NAD-bd_sf"/>
</dbReference>
<dbReference type="GO" id="GO:0050660">
    <property type="term" value="F:flavin adenine dinucleotide binding"/>
    <property type="evidence" value="ECO:0007669"/>
    <property type="project" value="InterPro"/>
</dbReference>
<organism evidence="6 7">
    <name type="scientific">Sphingomonas cavernae</name>
    <dbReference type="NCBI Taxonomy" id="2320861"/>
    <lineage>
        <taxon>Bacteria</taxon>
        <taxon>Pseudomonadati</taxon>
        <taxon>Pseudomonadota</taxon>
        <taxon>Alphaproteobacteria</taxon>
        <taxon>Sphingomonadales</taxon>
        <taxon>Sphingomonadaceae</taxon>
        <taxon>Sphingomonas</taxon>
    </lineage>
</organism>
<feature type="domain" description="FAD dependent oxidoreductase" evidence="5">
    <location>
        <begin position="32"/>
        <end position="386"/>
    </location>
</feature>
<dbReference type="AlphaFoldDB" id="A0A418WS53"/>
<dbReference type="PROSITE" id="PS51318">
    <property type="entry name" value="TAT"/>
    <property type="match status" value="1"/>
</dbReference>
<reference evidence="6 7" key="1">
    <citation type="submission" date="2018-09" db="EMBL/GenBank/DDBJ databases">
        <authorList>
            <person name="Zhu H."/>
        </authorList>
    </citation>
    <scope>NUCLEOTIDE SEQUENCE [LARGE SCALE GENOMIC DNA]</scope>
    <source>
        <strain evidence="6 7">K2R01-6</strain>
    </source>
</reference>
<comment type="cofactor">
    <cofactor evidence="1">
        <name>FAD</name>
        <dbReference type="ChEBI" id="CHEBI:57692"/>
    </cofactor>
</comment>
<evidence type="ECO:0000256" key="3">
    <source>
        <dbReference type="ARBA" id="ARBA00022827"/>
    </source>
</evidence>
<evidence type="ECO:0000313" key="7">
    <source>
        <dbReference type="Proteomes" id="UP000286100"/>
    </source>
</evidence>
<keyword evidence="3" id="KW-0274">FAD</keyword>
<keyword evidence="2" id="KW-0285">Flavoprotein</keyword>
<protein>
    <submittedName>
        <fullName evidence="6">FAD-dependent oxidoreductase</fullName>
    </submittedName>
</protein>
<comment type="caution">
    <text evidence="6">The sequence shown here is derived from an EMBL/GenBank/DDBJ whole genome shotgun (WGS) entry which is preliminary data.</text>
</comment>
<dbReference type="GO" id="GO:0008115">
    <property type="term" value="F:sarcosine oxidase activity"/>
    <property type="evidence" value="ECO:0007669"/>
    <property type="project" value="TreeGrafter"/>
</dbReference>
<dbReference type="Proteomes" id="UP000286100">
    <property type="component" value="Unassembled WGS sequence"/>
</dbReference>
<dbReference type="Pfam" id="PF01266">
    <property type="entry name" value="DAO"/>
    <property type="match status" value="1"/>
</dbReference>
<dbReference type="EMBL" id="QYUM01000002">
    <property type="protein sequence ID" value="RJF93999.1"/>
    <property type="molecule type" value="Genomic_DNA"/>
</dbReference>
<proteinExistence type="predicted"/>
<dbReference type="RefSeq" id="WP_119760606.1">
    <property type="nucleotide sequence ID" value="NZ_QYUM01000002.1"/>
</dbReference>
<dbReference type="PANTHER" id="PTHR10961:SF46">
    <property type="entry name" value="PEROXISOMAL SARCOSINE OXIDASE"/>
    <property type="match status" value="1"/>
</dbReference>
<dbReference type="OrthoDB" id="9806257at2"/>
<dbReference type="SUPFAM" id="SSF51905">
    <property type="entry name" value="FAD/NAD(P)-binding domain"/>
    <property type="match status" value="1"/>
</dbReference>
<evidence type="ECO:0000256" key="4">
    <source>
        <dbReference type="ARBA" id="ARBA00023002"/>
    </source>
</evidence>
<dbReference type="Gene3D" id="3.30.9.10">
    <property type="entry name" value="D-Amino Acid Oxidase, subunit A, domain 2"/>
    <property type="match status" value="1"/>
</dbReference>
<dbReference type="InterPro" id="IPR006311">
    <property type="entry name" value="TAT_signal"/>
</dbReference>
<evidence type="ECO:0000313" key="6">
    <source>
        <dbReference type="EMBL" id="RJF93999.1"/>
    </source>
</evidence>
<accession>A0A418WS53</accession>
<gene>
    <name evidence="6" type="ORF">D3876_06950</name>
</gene>
<dbReference type="SUPFAM" id="SSF54373">
    <property type="entry name" value="FAD-linked reductases, C-terminal domain"/>
    <property type="match status" value="1"/>
</dbReference>
<evidence type="ECO:0000256" key="1">
    <source>
        <dbReference type="ARBA" id="ARBA00001974"/>
    </source>
</evidence>
<dbReference type="InterPro" id="IPR045170">
    <property type="entry name" value="MTOX"/>
</dbReference>
<sequence>MAGLTRRGALGVGAGALASSALGAPRGAARHDVIVVGAGVFGAWTAARLQDQGKRVLLLDAWGPAHARASSGGESRMTRGSYGADAVYTRMAWDSLGDWQALSDAAGLPVFHKAGVLFFFPRQDAFVEATLKVHRELKLPTQLLDIAQMRSRFPQIDFAGIELGLYEPAFGALMARRAVQTLVDRFVRAGGAYRQAAIVPPDPAVARLDRVVTAAGETLSATQFVFACGPWLPRLFPDILGRRIFPTRQEVFFFAPPAGDARFGPAQLPGWADFNDGDIYYGFPDLENRGFKIAHDAHGLPIDPDTVDRTPSAAALADVRSFMARRFPALAKAPLSEARVCQYENSANGDLLIDRHPRWANTVLVGAGSGHGFKHGPAVGRYAAALVTDTLDTTEPRFSLASKGETQVRAVH</sequence>
<evidence type="ECO:0000259" key="5">
    <source>
        <dbReference type="Pfam" id="PF01266"/>
    </source>
</evidence>
<evidence type="ECO:0000256" key="2">
    <source>
        <dbReference type="ARBA" id="ARBA00022630"/>
    </source>
</evidence>
<keyword evidence="7" id="KW-1185">Reference proteome</keyword>
<dbReference type="InterPro" id="IPR006076">
    <property type="entry name" value="FAD-dep_OxRdtase"/>
</dbReference>
<dbReference type="PANTHER" id="PTHR10961">
    <property type="entry name" value="PEROXISOMAL SARCOSINE OXIDASE"/>
    <property type="match status" value="1"/>
</dbReference>